<dbReference type="PANTHER" id="PTHR17630:SF44">
    <property type="entry name" value="PROTEIN AIM2"/>
    <property type="match status" value="1"/>
</dbReference>
<dbReference type="Proteomes" id="UP001149165">
    <property type="component" value="Unassembled WGS sequence"/>
</dbReference>
<evidence type="ECO:0000313" key="3">
    <source>
        <dbReference type="Proteomes" id="UP001149165"/>
    </source>
</evidence>
<dbReference type="InterPro" id="IPR002925">
    <property type="entry name" value="Dienelactn_hydro"/>
</dbReference>
<comment type="caution">
    <text evidence="2">The sequence shown here is derived from an EMBL/GenBank/DDBJ whole genome shotgun (WGS) entry which is preliminary data.</text>
</comment>
<keyword evidence="3" id="KW-1185">Reference proteome</keyword>
<reference evidence="2" key="1">
    <citation type="submission" date="2022-11" db="EMBL/GenBank/DDBJ databases">
        <authorList>
            <person name="Petersen C."/>
        </authorList>
    </citation>
    <scope>NUCLEOTIDE SEQUENCE</scope>
    <source>
        <strain evidence="2">IBT 30069</strain>
    </source>
</reference>
<dbReference type="Pfam" id="PF01738">
    <property type="entry name" value="DLH"/>
    <property type="match status" value="1"/>
</dbReference>
<dbReference type="GO" id="GO:0016787">
    <property type="term" value="F:hydrolase activity"/>
    <property type="evidence" value="ECO:0007669"/>
    <property type="project" value="InterPro"/>
</dbReference>
<name>A0A9W9EVQ7_9EURO</name>
<evidence type="ECO:0000259" key="1">
    <source>
        <dbReference type="Pfam" id="PF01738"/>
    </source>
</evidence>
<dbReference type="Gene3D" id="3.40.50.1820">
    <property type="entry name" value="alpha/beta hydrolase"/>
    <property type="match status" value="1"/>
</dbReference>
<dbReference type="SUPFAM" id="SSF53474">
    <property type="entry name" value="alpha/beta-Hydrolases"/>
    <property type="match status" value="1"/>
</dbReference>
<dbReference type="GO" id="GO:0072330">
    <property type="term" value="P:monocarboxylic acid biosynthetic process"/>
    <property type="evidence" value="ECO:0007669"/>
    <property type="project" value="UniProtKB-ARBA"/>
</dbReference>
<accession>A0A9W9EVQ7</accession>
<sequence length="245" mass="26896">MASNAPSACCASGFKHEGTPVGKLETIDGVNTYIGTPSANKKADKAVLFLSDIFGLFNNNKLLVDEYANNGYLTVLPDLFREGQISTDDMDNGKINIPEWIKGYQPDNVDPIVAKTIKYMRETLGVKKIAAVGYCFGARYVSRFLKDGQIDVGYHAHPSGTTHEDLAAIQGPLSICAAEIDPVFTTQLRHESEVTLAKTGQAWQINLLSGVVHGFAVRGDPKDPHQKWAKEQAFCQAIAWFDRYL</sequence>
<gene>
    <name evidence="2" type="ORF">N7456_012362</name>
</gene>
<dbReference type="OrthoDB" id="17560at2759"/>
<organism evidence="2 3">
    <name type="scientific">Penicillium angulare</name>
    <dbReference type="NCBI Taxonomy" id="116970"/>
    <lineage>
        <taxon>Eukaryota</taxon>
        <taxon>Fungi</taxon>
        <taxon>Dikarya</taxon>
        <taxon>Ascomycota</taxon>
        <taxon>Pezizomycotina</taxon>
        <taxon>Eurotiomycetes</taxon>
        <taxon>Eurotiomycetidae</taxon>
        <taxon>Eurotiales</taxon>
        <taxon>Aspergillaceae</taxon>
        <taxon>Penicillium</taxon>
    </lineage>
</organism>
<dbReference type="GO" id="GO:0017000">
    <property type="term" value="P:antibiotic biosynthetic process"/>
    <property type="evidence" value="ECO:0007669"/>
    <property type="project" value="UniProtKB-ARBA"/>
</dbReference>
<feature type="domain" description="Dienelactone hydrolase" evidence="1">
    <location>
        <begin position="31"/>
        <end position="245"/>
    </location>
</feature>
<protein>
    <recommendedName>
        <fullName evidence="1">Dienelactone hydrolase domain-containing protein</fullName>
    </recommendedName>
</protein>
<reference evidence="2" key="2">
    <citation type="journal article" date="2023" name="IMA Fungus">
        <title>Comparative genomic study of the Penicillium genus elucidates a diverse pangenome and 15 lateral gene transfer events.</title>
        <authorList>
            <person name="Petersen C."/>
            <person name="Sorensen T."/>
            <person name="Nielsen M.R."/>
            <person name="Sondergaard T.E."/>
            <person name="Sorensen J.L."/>
            <person name="Fitzpatrick D.A."/>
            <person name="Frisvad J.C."/>
            <person name="Nielsen K.L."/>
        </authorList>
    </citation>
    <scope>NUCLEOTIDE SEQUENCE</scope>
    <source>
        <strain evidence="2">IBT 30069</strain>
    </source>
</reference>
<proteinExistence type="predicted"/>
<evidence type="ECO:0000313" key="2">
    <source>
        <dbReference type="EMBL" id="KAJ5088746.1"/>
    </source>
</evidence>
<dbReference type="EMBL" id="JAPQKH010000007">
    <property type="protein sequence ID" value="KAJ5088746.1"/>
    <property type="molecule type" value="Genomic_DNA"/>
</dbReference>
<dbReference type="PANTHER" id="PTHR17630">
    <property type="entry name" value="DIENELACTONE HYDROLASE"/>
    <property type="match status" value="1"/>
</dbReference>
<dbReference type="InterPro" id="IPR029058">
    <property type="entry name" value="AB_hydrolase_fold"/>
</dbReference>
<dbReference type="AlphaFoldDB" id="A0A9W9EVQ7"/>